<feature type="binding site" evidence="5">
    <location>
        <position position="5"/>
    </location>
    <ligand>
        <name>Mg(2+)</name>
        <dbReference type="ChEBI" id="CHEBI:18420"/>
    </ligand>
</feature>
<evidence type="ECO:0000256" key="5">
    <source>
        <dbReference type="HAMAP-Rule" id="MF_00265"/>
    </source>
</evidence>
<evidence type="ECO:0000259" key="6">
    <source>
        <dbReference type="Pfam" id="PF01850"/>
    </source>
</evidence>
<protein>
    <recommendedName>
        <fullName evidence="5">Ribonuclease VapC</fullName>
        <shortName evidence="5">RNase VapC</shortName>
        <ecNumber evidence="5">3.1.-.-</ecNumber>
    </recommendedName>
    <alternativeName>
        <fullName evidence="5">Putative toxin VapC</fullName>
    </alternativeName>
</protein>
<keyword evidence="5" id="KW-0460">Magnesium</keyword>
<keyword evidence="3 5" id="KW-0479">Metal-binding</keyword>
<dbReference type="OrthoDB" id="201120at2157"/>
<comment type="caution">
    <text evidence="7">The sequence shown here is derived from an EMBL/GenBank/DDBJ whole genome shotgun (WGS) entry which is preliminary data.</text>
</comment>
<evidence type="ECO:0000256" key="3">
    <source>
        <dbReference type="ARBA" id="ARBA00022723"/>
    </source>
</evidence>
<keyword evidence="1 5" id="KW-1277">Toxin-antitoxin system</keyword>
<gene>
    <name evidence="5" type="primary">vapC</name>
    <name evidence="7" type="ORF">D8Y22_09265</name>
</gene>
<dbReference type="EMBL" id="RBZW01000021">
    <property type="protein sequence ID" value="THE65362.1"/>
    <property type="molecule type" value="Genomic_DNA"/>
</dbReference>
<dbReference type="EC" id="3.1.-.-" evidence="5"/>
<dbReference type="CDD" id="cd09854">
    <property type="entry name" value="PIN_VapC-like"/>
    <property type="match status" value="1"/>
</dbReference>
<evidence type="ECO:0000256" key="2">
    <source>
        <dbReference type="ARBA" id="ARBA00022722"/>
    </source>
</evidence>
<dbReference type="SUPFAM" id="SSF88723">
    <property type="entry name" value="PIN domain-like"/>
    <property type="match status" value="1"/>
</dbReference>
<dbReference type="GO" id="GO:0004540">
    <property type="term" value="F:RNA nuclease activity"/>
    <property type="evidence" value="ECO:0007669"/>
    <property type="project" value="InterPro"/>
</dbReference>
<reference evidence="7 8" key="1">
    <citation type="submission" date="2018-10" db="EMBL/GenBank/DDBJ databases">
        <title>Natronolimnobius sp. XQ-INN 246 isolated from Inner Mongolia Autonomous Region of China.</title>
        <authorList>
            <person name="Xue Q."/>
        </authorList>
    </citation>
    <scope>NUCLEOTIDE SEQUENCE [LARGE SCALE GENOMIC DNA]</scope>
    <source>
        <strain evidence="7 8">XQ-INN 246</strain>
    </source>
</reference>
<dbReference type="InterPro" id="IPR022907">
    <property type="entry name" value="VapC_family"/>
</dbReference>
<dbReference type="AlphaFoldDB" id="A0A4S3TMD0"/>
<keyword evidence="8" id="KW-1185">Reference proteome</keyword>
<proteinExistence type="inferred from homology"/>
<dbReference type="GO" id="GO:0016787">
    <property type="term" value="F:hydrolase activity"/>
    <property type="evidence" value="ECO:0007669"/>
    <property type="project" value="UniProtKB-KW"/>
</dbReference>
<dbReference type="RefSeq" id="WP_141464406.1">
    <property type="nucleotide sequence ID" value="NZ_RBZW01000021.1"/>
</dbReference>
<dbReference type="Proteomes" id="UP000318864">
    <property type="component" value="Unassembled WGS sequence"/>
</dbReference>
<comment type="similarity">
    <text evidence="5">Belongs to the PINc/VapC protein family.</text>
</comment>
<dbReference type="GO" id="GO:0090729">
    <property type="term" value="F:toxin activity"/>
    <property type="evidence" value="ECO:0007669"/>
    <property type="project" value="UniProtKB-KW"/>
</dbReference>
<evidence type="ECO:0000256" key="1">
    <source>
        <dbReference type="ARBA" id="ARBA00022649"/>
    </source>
</evidence>
<accession>A0A4S3TMD0</accession>
<dbReference type="InterPro" id="IPR029060">
    <property type="entry name" value="PIN-like_dom_sf"/>
</dbReference>
<evidence type="ECO:0000313" key="7">
    <source>
        <dbReference type="EMBL" id="THE65362.1"/>
    </source>
</evidence>
<dbReference type="InterPro" id="IPR002716">
    <property type="entry name" value="PIN_dom"/>
</dbReference>
<feature type="domain" description="PIN" evidence="6">
    <location>
        <begin position="3"/>
        <end position="125"/>
    </location>
</feature>
<sequence length="141" mass="15884">MRCLDANIWVYYFDQTLEEHAAVTPAVRHVLGSEPIFVPTVLQMEVVHYLEGQLSESRASTNRFLSLEDVVTAELTAADVERATEHLQTHPHVGIGGRDATVLAAMERFDVAELWTHDGGLQRIGDELDWLRVFDPVEEDV</sequence>
<dbReference type="HAMAP" id="MF_00265">
    <property type="entry name" value="VapC_Nob1"/>
    <property type="match status" value="1"/>
</dbReference>
<evidence type="ECO:0000313" key="8">
    <source>
        <dbReference type="Proteomes" id="UP000318864"/>
    </source>
</evidence>
<dbReference type="Pfam" id="PF01850">
    <property type="entry name" value="PIN"/>
    <property type="match status" value="1"/>
</dbReference>
<comment type="function">
    <text evidence="5">Toxic component of a toxin-antitoxin (TA) system. An RNase.</text>
</comment>
<keyword evidence="2 5" id="KW-0540">Nuclease</keyword>
<feature type="binding site" evidence="5">
    <location>
        <position position="99"/>
    </location>
    <ligand>
        <name>Mg(2+)</name>
        <dbReference type="ChEBI" id="CHEBI:18420"/>
    </ligand>
</feature>
<organism evidence="7 8">
    <name type="scientific">Salinadaptatus halalkaliphilus</name>
    <dbReference type="NCBI Taxonomy" id="2419781"/>
    <lineage>
        <taxon>Archaea</taxon>
        <taxon>Methanobacteriati</taxon>
        <taxon>Methanobacteriota</taxon>
        <taxon>Stenosarchaea group</taxon>
        <taxon>Halobacteria</taxon>
        <taxon>Halobacteriales</taxon>
        <taxon>Natrialbaceae</taxon>
        <taxon>Salinadaptatus</taxon>
    </lineage>
</organism>
<dbReference type="GO" id="GO:0000287">
    <property type="term" value="F:magnesium ion binding"/>
    <property type="evidence" value="ECO:0007669"/>
    <property type="project" value="UniProtKB-UniRule"/>
</dbReference>
<evidence type="ECO:0000256" key="4">
    <source>
        <dbReference type="ARBA" id="ARBA00022801"/>
    </source>
</evidence>
<keyword evidence="4 5" id="KW-0378">Hydrolase</keyword>
<dbReference type="Gene3D" id="3.40.50.1010">
    <property type="entry name" value="5'-nuclease"/>
    <property type="match status" value="1"/>
</dbReference>
<name>A0A4S3TMD0_9EURY</name>
<keyword evidence="5" id="KW-0800">Toxin</keyword>
<comment type="cofactor">
    <cofactor evidence="5">
        <name>Mg(2+)</name>
        <dbReference type="ChEBI" id="CHEBI:18420"/>
    </cofactor>
</comment>